<dbReference type="Proteomes" id="UP000198635">
    <property type="component" value="Unassembled WGS sequence"/>
</dbReference>
<organism evidence="2 3">
    <name type="scientific">Desulfomicrobium apsheronum</name>
    <dbReference type="NCBI Taxonomy" id="52560"/>
    <lineage>
        <taxon>Bacteria</taxon>
        <taxon>Pseudomonadati</taxon>
        <taxon>Thermodesulfobacteriota</taxon>
        <taxon>Desulfovibrionia</taxon>
        <taxon>Desulfovibrionales</taxon>
        <taxon>Desulfomicrobiaceae</taxon>
        <taxon>Desulfomicrobium</taxon>
    </lineage>
</organism>
<accession>A0A1I3SBQ0</accession>
<keyword evidence="1" id="KW-1133">Transmembrane helix</keyword>
<reference evidence="3" key="1">
    <citation type="submission" date="2016-10" db="EMBL/GenBank/DDBJ databases">
        <authorList>
            <person name="Varghese N."/>
            <person name="Submissions S."/>
        </authorList>
    </citation>
    <scope>NUCLEOTIDE SEQUENCE [LARGE SCALE GENOMIC DNA]</scope>
    <source>
        <strain evidence="3">DSM 5918</strain>
    </source>
</reference>
<protein>
    <submittedName>
        <fullName evidence="2">Uncharacterized protein</fullName>
    </submittedName>
</protein>
<feature type="transmembrane region" description="Helical" evidence="1">
    <location>
        <begin position="33"/>
        <end position="53"/>
    </location>
</feature>
<keyword evidence="3" id="KW-1185">Reference proteome</keyword>
<proteinExistence type="predicted"/>
<evidence type="ECO:0000313" key="2">
    <source>
        <dbReference type="EMBL" id="SFJ56224.1"/>
    </source>
</evidence>
<keyword evidence="1" id="KW-0472">Membrane</keyword>
<dbReference type="EMBL" id="FORX01000004">
    <property type="protein sequence ID" value="SFJ56224.1"/>
    <property type="molecule type" value="Genomic_DNA"/>
</dbReference>
<gene>
    <name evidence="2" type="ORF">SAMN04488082_104105</name>
</gene>
<dbReference type="RefSeq" id="WP_177193042.1">
    <property type="nucleotide sequence ID" value="NZ_FORX01000004.1"/>
</dbReference>
<keyword evidence="1" id="KW-0812">Transmembrane</keyword>
<evidence type="ECO:0000313" key="3">
    <source>
        <dbReference type="Proteomes" id="UP000198635"/>
    </source>
</evidence>
<evidence type="ECO:0000256" key="1">
    <source>
        <dbReference type="SAM" id="Phobius"/>
    </source>
</evidence>
<name>A0A1I3SBQ0_9BACT</name>
<sequence length="55" mass="5997">MTIYACPKCGLYFADDSKGMCAVCIKERRLRRFVAAFLITPVCVAVAVIAMGLPL</sequence>
<dbReference type="AlphaFoldDB" id="A0A1I3SBQ0"/>